<dbReference type="InterPro" id="IPR051988">
    <property type="entry name" value="HRR_RAD51_Paralog"/>
</dbReference>
<dbReference type="GO" id="GO:0000400">
    <property type="term" value="F:four-way junction DNA binding"/>
    <property type="evidence" value="ECO:0007669"/>
    <property type="project" value="TreeGrafter"/>
</dbReference>
<accession>A0A6A5JXN5</accession>
<dbReference type="GO" id="GO:0042148">
    <property type="term" value="P:DNA strand invasion"/>
    <property type="evidence" value="ECO:0007669"/>
    <property type="project" value="TreeGrafter"/>
</dbReference>
<feature type="region of interest" description="Disordered" evidence="3">
    <location>
        <begin position="312"/>
        <end position="344"/>
    </location>
</feature>
<dbReference type="PANTHER" id="PTHR46457">
    <property type="entry name" value="DNA REPAIR PROTEIN RAD51 HOMOLOG 4"/>
    <property type="match status" value="1"/>
</dbReference>
<organism evidence="4 5">
    <name type="scientific">Decorospora gaudefroyi</name>
    <dbReference type="NCBI Taxonomy" id="184978"/>
    <lineage>
        <taxon>Eukaryota</taxon>
        <taxon>Fungi</taxon>
        <taxon>Dikarya</taxon>
        <taxon>Ascomycota</taxon>
        <taxon>Pezizomycotina</taxon>
        <taxon>Dothideomycetes</taxon>
        <taxon>Pleosporomycetidae</taxon>
        <taxon>Pleosporales</taxon>
        <taxon>Pleosporineae</taxon>
        <taxon>Pleosporaceae</taxon>
        <taxon>Decorospora</taxon>
    </lineage>
</organism>
<dbReference type="InterPro" id="IPR027417">
    <property type="entry name" value="P-loop_NTPase"/>
</dbReference>
<dbReference type="OrthoDB" id="336321at2759"/>
<feature type="region of interest" description="Disordered" evidence="3">
    <location>
        <begin position="207"/>
        <end position="259"/>
    </location>
</feature>
<dbReference type="GO" id="GO:0005657">
    <property type="term" value="C:replication fork"/>
    <property type="evidence" value="ECO:0007669"/>
    <property type="project" value="TreeGrafter"/>
</dbReference>
<dbReference type="GO" id="GO:0033063">
    <property type="term" value="C:Rad51B-Rad51C-Rad51D-XRCC2 complex"/>
    <property type="evidence" value="ECO:0007669"/>
    <property type="project" value="TreeGrafter"/>
</dbReference>
<sequence length="436" mass="46910">MPPSPPPSPSPSPPPAAPILASHLITDKHIDTLIQSVHTPTPTKTQDHAHQNRLSTSIPSINEILNGGLIAGSMISICGGEEEVSSLYTNLMTTSLLEPTTSSSIVVIIDTTGNFNVVRLYNVLVERLRLQNETHGYTAVGPGVEEVAGQILERVKMMRPFDFEGLGEAVGEVRWGLESTKEEEGLGGGGGGREVVERLHSKRGYVVDSEDEEEEEEEMLFESGAGGVTEEAPVQHPEAKQGYGQHPTNPTPTQETKHQQHQKVNLILINNLSQIITPFLKKDYLTANAQVSTFLTSLNDLTRTHNLHTLIGNSAAPQRISTPSAPPQQKDMTSAAPPPEPAPTPSIFTSNVLVPCLMDVWGRYVDVCLLVGLVPKRRADAKAFYGKAGGAGAGGMGAGKGIGKKRGVEMVCVLEVLWDRWEGRGGGWCAFERDGI</sequence>
<comment type="subcellular location">
    <subcellularLocation>
        <location evidence="1">Nucleus</location>
    </subcellularLocation>
</comment>
<gene>
    <name evidence="4" type="ORF">BDW02DRAFT_190888</name>
</gene>
<dbReference type="GO" id="GO:0007131">
    <property type="term" value="P:reciprocal meiotic recombination"/>
    <property type="evidence" value="ECO:0007669"/>
    <property type="project" value="TreeGrafter"/>
</dbReference>
<evidence type="ECO:0000313" key="4">
    <source>
        <dbReference type="EMBL" id="KAF1829019.1"/>
    </source>
</evidence>
<dbReference type="AlphaFoldDB" id="A0A6A5JXN5"/>
<name>A0A6A5JXN5_9PLEO</name>
<dbReference type="PANTHER" id="PTHR46457:SF1">
    <property type="entry name" value="DNA REPAIR PROTEIN RAD51 HOMOLOG 4"/>
    <property type="match status" value="1"/>
</dbReference>
<dbReference type="Proteomes" id="UP000800040">
    <property type="component" value="Unassembled WGS sequence"/>
</dbReference>
<dbReference type="EMBL" id="ML975473">
    <property type="protein sequence ID" value="KAF1829019.1"/>
    <property type="molecule type" value="Genomic_DNA"/>
</dbReference>
<evidence type="ECO:0008006" key="6">
    <source>
        <dbReference type="Google" id="ProtNLM"/>
    </source>
</evidence>
<protein>
    <recommendedName>
        <fullName evidence="6">DNA recombination and repair protein Rad51-like C-terminal domain-containing protein</fullName>
    </recommendedName>
</protein>
<dbReference type="Gene3D" id="3.40.50.300">
    <property type="entry name" value="P-loop containing nucleotide triphosphate hydrolases"/>
    <property type="match status" value="1"/>
</dbReference>
<dbReference type="GO" id="GO:0000723">
    <property type="term" value="P:telomere maintenance"/>
    <property type="evidence" value="ECO:0007669"/>
    <property type="project" value="TreeGrafter"/>
</dbReference>
<evidence type="ECO:0000256" key="1">
    <source>
        <dbReference type="ARBA" id="ARBA00004123"/>
    </source>
</evidence>
<reference evidence="4" key="1">
    <citation type="submission" date="2020-01" db="EMBL/GenBank/DDBJ databases">
        <authorList>
            <consortium name="DOE Joint Genome Institute"/>
            <person name="Haridas S."/>
            <person name="Albert R."/>
            <person name="Binder M."/>
            <person name="Bloem J."/>
            <person name="Labutti K."/>
            <person name="Salamov A."/>
            <person name="Andreopoulos B."/>
            <person name="Baker S.E."/>
            <person name="Barry K."/>
            <person name="Bills G."/>
            <person name="Bluhm B.H."/>
            <person name="Cannon C."/>
            <person name="Castanera R."/>
            <person name="Culley D.E."/>
            <person name="Daum C."/>
            <person name="Ezra D."/>
            <person name="Gonzalez J.B."/>
            <person name="Henrissat B."/>
            <person name="Kuo A."/>
            <person name="Liang C."/>
            <person name="Lipzen A."/>
            <person name="Lutzoni F."/>
            <person name="Magnuson J."/>
            <person name="Mondo S."/>
            <person name="Nolan M."/>
            <person name="Ohm R."/>
            <person name="Pangilinan J."/>
            <person name="Park H.-J."/>
            <person name="Ramirez L."/>
            <person name="Alfaro M."/>
            <person name="Sun H."/>
            <person name="Tritt A."/>
            <person name="Yoshinaga Y."/>
            <person name="Zwiers L.-H."/>
            <person name="Turgeon B.G."/>
            <person name="Goodwin S.B."/>
            <person name="Spatafora J.W."/>
            <person name="Crous P.W."/>
            <person name="Grigoriev I.V."/>
        </authorList>
    </citation>
    <scope>NUCLEOTIDE SEQUENCE</scope>
    <source>
        <strain evidence="4">P77</strain>
    </source>
</reference>
<dbReference type="GO" id="GO:0003697">
    <property type="term" value="F:single-stranded DNA binding"/>
    <property type="evidence" value="ECO:0007669"/>
    <property type="project" value="TreeGrafter"/>
</dbReference>
<evidence type="ECO:0000256" key="2">
    <source>
        <dbReference type="ARBA" id="ARBA00023242"/>
    </source>
</evidence>
<evidence type="ECO:0000313" key="5">
    <source>
        <dbReference type="Proteomes" id="UP000800040"/>
    </source>
</evidence>
<evidence type="ECO:0000256" key="3">
    <source>
        <dbReference type="SAM" id="MobiDB-lite"/>
    </source>
</evidence>
<feature type="compositionally biased region" description="Polar residues" evidence="3">
    <location>
        <begin position="312"/>
        <end position="323"/>
    </location>
</feature>
<proteinExistence type="predicted"/>
<feature type="compositionally biased region" description="Acidic residues" evidence="3">
    <location>
        <begin position="208"/>
        <end position="220"/>
    </location>
</feature>
<keyword evidence="5" id="KW-1185">Reference proteome</keyword>
<keyword evidence="2" id="KW-0539">Nucleus</keyword>
<dbReference type="GO" id="GO:0000724">
    <property type="term" value="P:double-strand break repair via homologous recombination"/>
    <property type="evidence" value="ECO:0007669"/>
    <property type="project" value="TreeGrafter"/>
</dbReference>
<dbReference type="GO" id="GO:0008094">
    <property type="term" value="F:ATP-dependent activity, acting on DNA"/>
    <property type="evidence" value="ECO:0007669"/>
    <property type="project" value="TreeGrafter"/>
</dbReference>
<dbReference type="GO" id="GO:0005815">
    <property type="term" value="C:microtubule organizing center"/>
    <property type="evidence" value="ECO:0007669"/>
    <property type="project" value="TreeGrafter"/>
</dbReference>